<gene>
    <name evidence="1" type="ORF">JI741_07515</name>
</gene>
<keyword evidence="2" id="KW-1185">Reference proteome</keyword>
<dbReference type="InterPro" id="IPR029063">
    <property type="entry name" value="SAM-dependent_MTases_sf"/>
</dbReference>
<comment type="caution">
    <text evidence="1">The sequence shown here is derived from an EMBL/GenBank/DDBJ whole genome shotgun (WGS) entry which is preliminary data.</text>
</comment>
<protein>
    <submittedName>
        <fullName evidence="1">Class I SAM-dependent methyltransferase</fullName>
    </submittedName>
</protein>
<dbReference type="GO" id="GO:0032259">
    <property type="term" value="P:methylation"/>
    <property type="evidence" value="ECO:0007669"/>
    <property type="project" value="UniProtKB-KW"/>
</dbReference>
<dbReference type="EMBL" id="JAERRB010000002">
    <property type="protein sequence ID" value="MBL0741063.1"/>
    <property type="molecule type" value="Genomic_DNA"/>
</dbReference>
<accession>A0ABS1KNK3</accession>
<keyword evidence="1" id="KW-0808">Transferase</keyword>
<dbReference type="Proteomes" id="UP000613030">
    <property type="component" value="Unassembled WGS sequence"/>
</dbReference>
<reference evidence="1 2" key="1">
    <citation type="submission" date="2021-01" db="EMBL/GenBank/DDBJ databases">
        <title>Chryseolinea sp. Jin1 Genome sequencing and assembly.</title>
        <authorList>
            <person name="Kim I."/>
        </authorList>
    </citation>
    <scope>NUCLEOTIDE SEQUENCE [LARGE SCALE GENOMIC DNA]</scope>
    <source>
        <strain evidence="1 2">Jin1</strain>
    </source>
</reference>
<dbReference type="Pfam" id="PF13578">
    <property type="entry name" value="Methyltransf_24"/>
    <property type="match status" value="1"/>
</dbReference>
<dbReference type="RefSeq" id="WP_202008425.1">
    <property type="nucleotide sequence ID" value="NZ_JAERRB010000002.1"/>
</dbReference>
<proteinExistence type="predicted"/>
<dbReference type="Gene3D" id="3.40.50.150">
    <property type="entry name" value="Vaccinia Virus protein VP39"/>
    <property type="match status" value="1"/>
</dbReference>
<dbReference type="GO" id="GO:0008168">
    <property type="term" value="F:methyltransferase activity"/>
    <property type="evidence" value="ECO:0007669"/>
    <property type="project" value="UniProtKB-KW"/>
</dbReference>
<evidence type="ECO:0000313" key="1">
    <source>
        <dbReference type="EMBL" id="MBL0741063.1"/>
    </source>
</evidence>
<dbReference type="SUPFAM" id="SSF53335">
    <property type="entry name" value="S-adenosyl-L-methionine-dependent methyltransferases"/>
    <property type="match status" value="1"/>
</dbReference>
<sequence length="197" mass="22101">MSTLLSFRERTKKIEGWLSEAETDLLMVTTIQACASFGPRPNIVEIGSYQGKSTVAIGGVVKALFPLAKVFAIDPHDGVVGALDKEVQEFPPSLLMFRRNIETAGLGDVVELIRDFSYNVKWFLPIHMIFIDALHDYSSVSADFRHFFRWVVPQGHVAFHDYSEHFPGVVKFVDELVATGECKRLTLSDSLIVIQKI</sequence>
<organism evidence="1 2">
    <name type="scientific">Chryseolinea lacunae</name>
    <dbReference type="NCBI Taxonomy" id="2801331"/>
    <lineage>
        <taxon>Bacteria</taxon>
        <taxon>Pseudomonadati</taxon>
        <taxon>Bacteroidota</taxon>
        <taxon>Cytophagia</taxon>
        <taxon>Cytophagales</taxon>
        <taxon>Fulvivirgaceae</taxon>
        <taxon>Chryseolinea</taxon>
    </lineage>
</organism>
<keyword evidence="1" id="KW-0489">Methyltransferase</keyword>
<evidence type="ECO:0000313" key="2">
    <source>
        <dbReference type="Proteomes" id="UP000613030"/>
    </source>
</evidence>
<name>A0ABS1KNK3_9BACT</name>